<gene>
    <name evidence="3" type="ORF">HERILL_LOCUS9970</name>
</gene>
<feature type="compositionally biased region" description="Basic residues" evidence="1">
    <location>
        <begin position="217"/>
        <end position="259"/>
    </location>
</feature>
<proteinExistence type="predicted"/>
<feature type="signal peptide" evidence="2">
    <location>
        <begin position="1"/>
        <end position="18"/>
    </location>
</feature>
<evidence type="ECO:0000313" key="3">
    <source>
        <dbReference type="EMBL" id="CAD7087251.1"/>
    </source>
</evidence>
<feature type="chain" id="PRO_5030708672" evidence="2">
    <location>
        <begin position="19"/>
        <end position="311"/>
    </location>
</feature>
<evidence type="ECO:0000256" key="2">
    <source>
        <dbReference type="SAM" id="SignalP"/>
    </source>
</evidence>
<evidence type="ECO:0000313" key="4">
    <source>
        <dbReference type="Proteomes" id="UP000594454"/>
    </source>
</evidence>
<keyword evidence="2" id="KW-0732">Signal</keyword>
<accession>A0A7R8UUF7</accession>
<reference evidence="3 4" key="1">
    <citation type="submission" date="2020-11" db="EMBL/GenBank/DDBJ databases">
        <authorList>
            <person name="Wallbank WR R."/>
            <person name="Pardo Diaz C."/>
            <person name="Kozak K."/>
            <person name="Martin S."/>
            <person name="Jiggins C."/>
            <person name="Moest M."/>
            <person name="Warren A I."/>
            <person name="Generalovic N T."/>
            <person name="Byers J.R.P. K."/>
            <person name="Montejo-Kovacevich G."/>
            <person name="Yen C E."/>
        </authorList>
    </citation>
    <scope>NUCLEOTIDE SEQUENCE [LARGE SCALE GENOMIC DNA]</scope>
</reference>
<keyword evidence="4" id="KW-1185">Reference proteome</keyword>
<feature type="compositionally biased region" description="Basic and acidic residues" evidence="1">
    <location>
        <begin position="271"/>
        <end position="305"/>
    </location>
</feature>
<organism evidence="3 4">
    <name type="scientific">Hermetia illucens</name>
    <name type="common">Black soldier fly</name>
    <dbReference type="NCBI Taxonomy" id="343691"/>
    <lineage>
        <taxon>Eukaryota</taxon>
        <taxon>Metazoa</taxon>
        <taxon>Ecdysozoa</taxon>
        <taxon>Arthropoda</taxon>
        <taxon>Hexapoda</taxon>
        <taxon>Insecta</taxon>
        <taxon>Pterygota</taxon>
        <taxon>Neoptera</taxon>
        <taxon>Endopterygota</taxon>
        <taxon>Diptera</taxon>
        <taxon>Brachycera</taxon>
        <taxon>Stratiomyomorpha</taxon>
        <taxon>Stratiomyidae</taxon>
        <taxon>Hermetiinae</taxon>
        <taxon>Hermetia</taxon>
    </lineage>
</organism>
<name>A0A7R8UUF7_HERIL</name>
<evidence type="ECO:0000256" key="1">
    <source>
        <dbReference type="SAM" id="MobiDB-lite"/>
    </source>
</evidence>
<protein>
    <submittedName>
        <fullName evidence="3">Uncharacterized protein</fullName>
    </submittedName>
</protein>
<dbReference type="AlphaFoldDB" id="A0A7R8UUF7"/>
<sequence>MGGFLTLLNIMLIVQLQAEHHHNCNLNRVFQNPSASSANEKSNSENTVRQKRGLIRDALKPLENLFKPPNYDTSVHIRVYPYPKSPNKKKSVFAIPEVSPSPKIKVLYRDPQVQSPLKGMDIYGYPRFLQPRKQNDPYKYPELPSPTEGKVKDVYPLHSVYGAKHRLPQFPPELREKFLSKFRHQQSPPEKNFGSFEAIERVDVDKKEKVDNNAKNSKSRRCHGKAKYKKRGKSCKRGGKSTNNKRRKNRKSGQKKKTGKSYISSTTDSSLKNERNGMDRKGENPEILKKDDNGKDNSAKEKDLLDGFLIY</sequence>
<dbReference type="InParanoid" id="A0A7R8UUF7"/>
<feature type="region of interest" description="Disordered" evidence="1">
    <location>
        <begin position="207"/>
        <end position="311"/>
    </location>
</feature>
<dbReference type="EMBL" id="LR899012">
    <property type="protein sequence ID" value="CAD7087251.1"/>
    <property type="molecule type" value="Genomic_DNA"/>
</dbReference>
<dbReference type="Proteomes" id="UP000594454">
    <property type="component" value="Chromosome 4"/>
</dbReference>